<dbReference type="Gene3D" id="3.30.700.10">
    <property type="entry name" value="Glycoprotein, Type 4 Pilin"/>
    <property type="match status" value="1"/>
</dbReference>
<evidence type="ECO:0000313" key="3">
    <source>
        <dbReference type="EMBL" id="XBH00983.1"/>
    </source>
</evidence>
<dbReference type="NCBIfam" id="TIGR02532">
    <property type="entry name" value="IV_pilin_GFxxxE"/>
    <property type="match status" value="1"/>
</dbReference>
<dbReference type="PANTHER" id="PTHR30093">
    <property type="entry name" value="GENERAL SECRETION PATHWAY PROTEIN G"/>
    <property type="match status" value="1"/>
</dbReference>
<organism evidence="3">
    <name type="scientific">Singulisphaera sp. Ch08</name>
    <dbReference type="NCBI Taxonomy" id="3120278"/>
    <lineage>
        <taxon>Bacteria</taxon>
        <taxon>Pseudomonadati</taxon>
        <taxon>Planctomycetota</taxon>
        <taxon>Planctomycetia</taxon>
        <taxon>Isosphaerales</taxon>
        <taxon>Isosphaeraceae</taxon>
        <taxon>Singulisphaera</taxon>
    </lineage>
</organism>
<reference evidence="3" key="1">
    <citation type="submission" date="2024-05" db="EMBL/GenBank/DDBJ databases">
        <title>Planctomycetes of the genus Singulisphaera possess chitinolytic capabilities.</title>
        <authorList>
            <person name="Ivanova A."/>
        </authorList>
    </citation>
    <scope>NUCLEOTIDE SEQUENCE</scope>
    <source>
        <strain evidence="3">Ch08T</strain>
    </source>
</reference>
<keyword evidence="1" id="KW-0472">Membrane</keyword>
<dbReference type="NCBIfam" id="TIGR04294">
    <property type="entry name" value="pre_pil_HX9DG"/>
    <property type="match status" value="1"/>
</dbReference>
<dbReference type="Pfam" id="PF07963">
    <property type="entry name" value="N_methyl"/>
    <property type="match status" value="1"/>
</dbReference>
<name>A0AAU7C6I4_9BACT</name>
<dbReference type="InterPro" id="IPR045584">
    <property type="entry name" value="Pilin-like"/>
</dbReference>
<dbReference type="RefSeq" id="WP_406693665.1">
    <property type="nucleotide sequence ID" value="NZ_CP155447.1"/>
</dbReference>
<dbReference type="InterPro" id="IPR012902">
    <property type="entry name" value="N_methyl_site"/>
</dbReference>
<dbReference type="Pfam" id="PF07596">
    <property type="entry name" value="SBP_bac_10"/>
    <property type="match status" value="1"/>
</dbReference>
<protein>
    <submittedName>
        <fullName evidence="3">DUF1559 domain-containing protein</fullName>
    </submittedName>
</protein>
<dbReference type="InterPro" id="IPR027558">
    <property type="entry name" value="Pre_pil_HX9DG_C"/>
</dbReference>
<dbReference type="EMBL" id="CP155447">
    <property type="protein sequence ID" value="XBH00983.1"/>
    <property type="molecule type" value="Genomic_DNA"/>
</dbReference>
<feature type="domain" description="DUF1559" evidence="2">
    <location>
        <begin position="67"/>
        <end position="360"/>
    </location>
</feature>
<gene>
    <name evidence="3" type="ORF">V5E97_21780</name>
</gene>
<keyword evidence="1" id="KW-0812">Transmembrane</keyword>
<evidence type="ECO:0000256" key="1">
    <source>
        <dbReference type="SAM" id="Phobius"/>
    </source>
</evidence>
<dbReference type="InterPro" id="IPR011453">
    <property type="entry name" value="DUF1559"/>
</dbReference>
<keyword evidence="1" id="KW-1133">Transmembrane helix</keyword>
<dbReference type="AlphaFoldDB" id="A0AAU7C6I4"/>
<evidence type="ECO:0000259" key="2">
    <source>
        <dbReference type="Pfam" id="PF07596"/>
    </source>
</evidence>
<feature type="transmembrane region" description="Helical" evidence="1">
    <location>
        <begin position="43"/>
        <end position="66"/>
    </location>
</feature>
<accession>A0AAU7C6I4</accession>
<dbReference type="SUPFAM" id="SSF54523">
    <property type="entry name" value="Pili subunits"/>
    <property type="match status" value="1"/>
</dbReference>
<sequence>MSLFPPQDGQPRLASSPAVAVLPQTRAGHCPFPHWASGPSRGFTLIELLVVIAIIAVLIALLLPAVQSAREAARRAQCVNNLKQLGLATHNYESVNGSLPMGEAPGVVSPHVALLPFVEQKAIYDSANFNLPGATLFSLTFVSNELANVTAGRAYINTFVCPSEINRARDNFGFGYWATTYAWNAGRYHQKYRLWDGVVGRRVNTGGTTNPIPAVPIVRFSDISDGLSNTLLVGESAAGSINNGAQITKVSECYGMSTAGRDTSTVDAMINSCDTYDYKDTKGLANNNGLDWRYKGYSWMDSSIGRNWFNTVLPPNKVCCAYTGTDMTAAIKPLSSYHSGGVNVALADGSVKYFKESIDRRVLMSLGTRSGGEILSADSY</sequence>
<dbReference type="PANTHER" id="PTHR30093:SF2">
    <property type="entry name" value="TYPE II SECRETION SYSTEM PROTEIN H"/>
    <property type="match status" value="1"/>
</dbReference>
<proteinExistence type="predicted"/>
<dbReference type="PROSITE" id="PS00409">
    <property type="entry name" value="PROKAR_NTER_METHYL"/>
    <property type="match status" value="1"/>
</dbReference>